<feature type="compositionally biased region" description="Basic residues" evidence="1">
    <location>
        <begin position="59"/>
        <end position="70"/>
    </location>
</feature>
<organism evidence="2 3">
    <name type="scientific">Streptosporangium longisporum</name>
    <dbReference type="NCBI Taxonomy" id="46187"/>
    <lineage>
        <taxon>Bacteria</taxon>
        <taxon>Bacillati</taxon>
        <taxon>Actinomycetota</taxon>
        <taxon>Actinomycetes</taxon>
        <taxon>Streptosporangiales</taxon>
        <taxon>Streptosporangiaceae</taxon>
        <taxon>Streptosporangium</taxon>
    </lineage>
</organism>
<gene>
    <name evidence="2" type="ORF">GCM10017559_14480</name>
</gene>
<feature type="compositionally biased region" description="Pro residues" evidence="1">
    <location>
        <begin position="40"/>
        <end position="55"/>
    </location>
</feature>
<accession>A0ABN3XTF8</accession>
<proteinExistence type="predicted"/>
<evidence type="ECO:0000313" key="2">
    <source>
        <dbReference type="EMBL" id="GAA2995192.1"/>
    </source>
</evidence>
<protein>
    <submittedName>
        <fullName evidence="2">Uncharacterized protein</fullName>
    </submittedName>
</protein>
<dbReference type="Proteomes" id="UP001499930">
    <property type="component" value="Unassembled WGS sequence"/>
</dbReference>
<evidence type="ECO:0000256" key="1">
    <source>
        <dbReference type="SAM" id="MobiDB-lite"/>
    </source>
</evidence>
<dbReference type="RefSeq" id="WP_344890112.1">
    <property type="nucleotide sequence ID" value="NZ_BAAAWD010000006.1"/>
</dbReference>
<name>A0ABN3XTF8_9ACTN</name>
<evidence type="ECO:0000313" key="3">
    <source>
        <dbReference type="Proteomes" id="UP001499930"/>
    </source>
</evidence>
<feature type="region of interest" description="Disordered" evidence="1">
    <location>
        <begin position="1"/>
        <end position="70"/>
    </location>
</feature>
<dbReference type="EMBL" id="BAAAWD010000006">
    <property type="protein sequence ID" value="GAA2995192.1"/>
    <property type="molecule type" value="Genomic_DNA"/>
</dbReference>
<sequence>MRIHAARKHDGGPVSALPVTTVKINGPFEPRTPPAERVTPPVPKRTPRPMPPMPIRPTRQPRRIPGKGGR</sequence>
<reference evidence="2 3" key="1">
    <citation type="journal article" date="2019" name="Int. J. Syst. Evol. Microbiol.">
        <title>The Global Catalogue of Microorganisms (GCM) 10K type strain sequencing project: providing services to taxonomists for standard genome sequencing and annotation.</title>
        <authorList>
            <consortium name="The Broad Institute Genomics Platform"/>
            <consortium name="The Broad Institute Genome Sequencing Center for Infectious Disease"/>
            <person name="Wu L."/>
            <person name="Ma J."/>
        </authorList>
    </citation>
    <scope>NUCLEOTIDE SEQUENCE [LARGE SCALE GENOMIC DNA]</scope>
    <source>
        <strain evidence="2 3">JCM 3106</strain>
    </source>
</reference>
<keyword evidence="3" id="KW-1185">Reference proteome</keyword>
<comment type="caution">
    <text evidence="2">The sequence shown here is derived from an EMBL/GenBank/DDBJ whole genome shotgun (WGS) entry which is preliminary data.</text>
</comment>